<dbReference type="NCBIfam" id="TIGR01720">
    <property type="entry name" value="NRPS-para261"/>
    <property type="match status" value="1"/>
</dbReference>
<dbReference type="PANTHER" id="PTHR45398">
    <property type="match status" value="1"/>
</dbReference>
<dbReference type="Gene3D" id="3.30.300.30">
    <property type="match status" value="1"/>
</dbReference>
<name>B7JWG5_RIPO1</name>
<evidence type="ECO:0000256" key="5">
    <source>
        <dbReference type="ARBA" id="ARBA00023194"/>
    </source>
</evidence>
<evidence type="ECO:0000313" key="7">
    <source>
        <dbReference type="EMBL" id="ACK67010.1"/>
    </source>
</evidence>
<dbReference type="FunFam" id="1.10.1200.10:FF:000005">
    <property type="entry name" value="Nonribosomal peptide synthetase 1"/>
    <property type="match status" value="1"/>
</dbReference>
<evidence type="ECO:0000256" key="2">
    <source>
        <dbReference type="ARBA" id="ARBA00006432"/>
    </source>
</evidence>
<dbReference type="CDD" id="cd19531">
    <property type="entry name" value="LCL_NRPS-like"/>
    <property type="match status" value="1"/>
</dbReference>
<dbReference type="KEGG" id="cyp:PCC8801_3026"/>
<dbReference type="PROSITE" id="PS50075">
    <property type="entry name" value="CARRIER"/>
    <property type="match status" value="1"/>
</dbReference>
<dbReference type="RefSeq" id="WP_012596272.1">
    <property type="nucleotide sequence ID" value="NC_011726.1"/>
</dbReference>
<dbReference type="FunFam" id="3.30.559.10:FF:000012">
    <property type="entry name" value="Non-ribosomal peptide synthetase"/>
    <property type="match status" value="1"/>
</dbReference>
<comment type="cofactor">
    <cofactor evidence="1">
        <name>pantetheine 4'-phosphate</name>
        <dbReference type="ChEBI" id="CHEBI:47942"/>
    </cofactor>
</comment>
<evidence type="ECO:0000259" key="6">
    <source>
        <dbReference type="PROSITE" id="PS50075"/>
    </source>
</evidence>
<dbReference type="GO" id="GO:0043041">
    <property type="term" value="P:amino acid activation for nonribosomal peptide biosynthetic process"/>
    <property type="evidence" value="ECO:0007669"/>
    <property type="project" value="UniProtKB-ARBA"/>
</dbReference>
<dbReference type="InterPro" id="IPR020845">
    <property type="entry name" value="AMP-binding_CS"/>
</dbReference>
<dbReference type="Pfam" id="PF13193">
    <property type="entry name" value="AMP-binding_C"/>
    <property type="match status" value="1"/>
</dbReference>
<dbReference type="InterPro" id="IPR045851">
    <property type="entry name" value="AMP-bd_C_sf"/>
</dbReference>
<dbReference type="Proteomes" id="UP000008204">
    <property type="component" value="Chromosome"/>
</dbReference>
<dbReference type="eggNOG" id="COG1020">
    <property type="taxonomic scope" value="Bacteria"/>
</dbReference>
<dbReference type="FunFam" id="3.30.300.30:FF:000010">
    <property type="entry name" value="Enterobactin synthetase component F"/>
    <property type="match status" value="1"/>
</dbReference>
<dbReference type="PROSITE" id="PS00012">
    <property type="entry name" value="PHOSPHOPANTETHEINE"/>
    <property type="match status" value="1"/>
</dbReference>
<keyword evidence="4" id="KW-0597">Phosphoprotein</keyword>
<dbReference type="InterPro" id="IPR000873">
    <property type="entry name" value="AMP-dep_synth/lig_dom"/>
</dbReference>
<dbReference type="GO" id="GO:0003824">
    <property type="term" value="F:catalytic activity"/>
    <property type="evidence" value="ECO:0007669"/>
    <property type="project" value="InterPro"/>
</dbReference>
<dbReference type="STRING" id="41431.PCC8801_3026"/>
<dbReference type="OrthoDB" id="9757538at2"/>
<dbReference type="FunFam" id="2.30.38.10:FF:000001">
    <property type="entry name" value="Non-ribosomal peptide synthetase PvdI"/>
    <property type="match status" value="1"/>
</dbReference>
<accession>B7JWG5</accession>
<proteinExistence type="inferred from homology"/>
<dbReference type="Gene3D" id="3.30.559.30">
    <property type="entry name" value="Nonribosomal peptide synthetase, condensation domain"/>
    <property type="match status" value="2"/>
</dbReference>
<dbReference type="Pfam" id="PF00550">
    <property type="entry name" value="PP-binding"/>
    <property type="match status" value="1"/>
</dbReference>
<dbReference type="Gene3D" id="2.30.38.10">
    <property type="entry name" value="Luciferase, Domain 3"/>
    <property type="match status" value="1"/>
</dbReference>
<dbReference type="Gene3D" id="1.10.1200.10">
    <property type="entry name" value="ACP-like"/>
    <property type="match status" value="1"/>
</dbReference>
<feature type="domain" description="Carrier" evidence="6">
    <location>
        <begin position="1001"/>
        <end position="1075"/>
    </location>
</feature>
<comment type="similarity">
    <text evidence="2">Belongs to the ATP-dependent AMP-binding enzyme family.</text>
</comment>
<keyword evidence="3" id="KW-0596">Phosphopantetheine</keyword>
<dbReference type="FunFam" id="3.40.50.12780:FF:000012">
    <property type="entry name" value="Non-ribosomal peptide synthetase"/>
    <property type="match status" value="1"/>
</dbReference>
<dbReference type="PROSITE" id="PS00455">
    <property type="entry name" value="AMP_BINDING"/>
    <property type="match status" value="1"/>
</dbReference>
<keyword evidence="5" id="KW-0045">Antibiotic biosynthesis</keyword>
<protein>
    <submittedName>
        <fullName evidence="7">Amino acid adenylation domain protein</fullName>
    </submittedName>
</protein>
<gene>
    <name evidence="7" type="ordered locus">PCC8801_3026</name>
</gene>
<dbReference type="FunFam" id="3.40.50.980:FF:000001">
    <property type="entry name" value="Non-ribosomal peptide synthetase"/>
    <property type="match status" value="1"/>
</dbReference>
<evidence type="ECO:0000313" key="8">
    <source>
        <dbReference type="Proteomes" id="UP000008204"/>
    </source>
</evidence>
<evidence type="ECO:0000256" key="4">
    <source>
        <dbReference type="ARBA" id="ARBA00022553"/>
    </source>
</evidence>
<dbReference type="InterPro" id="IPR001242">
    <property type="entry name" value="Condensation_dom"/>
</dbReference>
<keyword evidence="8" id="KW-1185">Reference proteome</keyword>
<dbReference type="GO" id="GO:0044550">
    <property type="term" value="P:secondary metabolite biosynthetic process"/>
    <property type="evidence" value="ECO:0007669"/>
    <property type="project" value="UniProtKB-ARBA"/>
</dbReference>
<dbReference type="GO" id="GO:0008610">
    <property type="term" value="P:lipid biosynthetic process"/>
    <property type="evidence" value="ECO:0007669"/>
    <property type="project" value="UniProtKB-ARBA"/>
</dbReference>
<dbReference type="HOGENOM" id="CLU_000022_2_2_3"/>
<dbReference type="SUPFAM" id="SSF56801">
    <property type="entry name" value="Acetyl-CoA synthetase-like"/>
    <property type="match status" value="1"/>
</dbReference>
<reference evidence="8" key="1">
    <citation type="journal article" date="2011" name="MBio">
        <title>Novel metabolic attributes of the genus Cyanothece, comprising a group of unicellular nitrogen-fixing Cyanobacteria.</title>
        <authorList>
            <person name="Bandyopadhyay A."/>
            <person name="Elvitigala T."/>
            <person name="Welsh E."/>
            <person name="Stockel J."/>
            <person name="Liberton M."/>
            <person name="Min H."/>
            <person name="Sherman L.A."/>
            <person name="Pakrasi H.B."/>
        </authorList>
    </citation>
    <scope>NUCLEOTIDE SEQUENCE [LARGE SCALE GENOMIC DNA]</scope>
    <source>
        <strain evidence="8">PCC 8801</strain>
    </source>
</reference>
<dbReference type="Gene3D" id="3.30.559.10">
    <property type="entry name" value="Chloramphenicol acetyltransferase-like domain"/>
    <property type="match status" value="2"/>
</dbReference>
<dbReference type="SUPFAM" id="SSF52777">
    <property type="entry name" value="CoA-dependent acyltransferases"/>
    <property type="match status" value="4"/>
</dbReference>
<evidence type="ECO:0000256" key="1">
    <source>
        <dbReference type="ARBA" id="ARBA00001957"/>
    </source>
</evidence>
<dbReference type="Gene3D" id="3.40.50.980">
    <property type="match status" value="2"/>
</dbReference>
<organism evidence="7 8">
    <name type="scientific">Rippkaea orientalis (strain PCC 8801 / RF-1)</name>
    <name type="common">Cyanothece sp. (strain PCC 8801)</name>
    <dbReference type="NCBI Taxonomy" id="41431"/>
    <lineage>
        <taxon>Bacteria</taxon>
        <taxon>Bacillati</taxon>
        <taxon>Cyanobacteriota</taxon>
        <taxon>Cyanophyceae</taxon>
        <taxon>Oscillatoriophycideae</taxon>
        <taxon>Chroococcales</taxon>
        <taxon>Aphanothecaceae</taxon>
        <taxon>Rippkaea</taxon>
        <taxon>Rippkaea orientalis</taxon>
    </lineage>
</organism>
<evidence type="ECO:0000256" key="3">
    <source>
        <dbReference type="ARBA" id="ARBA00022450"/>
    </source>
</evidence>
<dbReference type="InterPro" id="IPR025110">
    <property type="entry name" value="AMP-bd_C"/>
</dbReference>
<dbReference type="InterPro" id="IPR036736">
    <property type="entry name" value="ACP-like_sf"/>
</dbReference>
<dbReference type="InterPro" id="IPR023213">
    <property type="entry name" value="CAT-like_dom_sf"/>
</dbReference>
<dbReference type="GO" id="GO:0017000">
    <property type="term" value="P:antibiotic biosynthetic process"/>
    <property type="evidence" value="ECO:0007669"/>
    <property type="project" value="UniProtKB-KW"/>
</dbReference>
<dbReference type="NCBIfam" id="TIGR01733">
    <property type="entry name" value="AA-adenyl-dom"/>
    <property type="match status" value="1"/>
</dbReference>
<dbReference type="SUPFAM" id="SSF47336">
    <property type="entry name" value="ACP-like"/>
    <property type="match status" value="1"/>
</dbReference>
<sequence length="1556" mass="177440">MNTEQKFTSINSYLQTFNPEDVFIFPTSSAQARLWFLAELEPDSSVYNEQVIIELQGQFNQTALEKSFNEIVRRHEILRTFFTTDQGKPVQVILPYLSLEFPVIDLSHLSSKEQETIIKKHTINEGQKPFDLTQIPLIRIIVLKLHPQKHLLLITLHHIIIDGWSGGVLMKELGLLYEAFCHKKSSPLPPLSIQYADFTIWQNDYLQSEKLKQQLSYWQEKLTSIPPLLELPTDYHRPPMQTFKGQCQTFELTPELSYQLKQLSQKNGSTLFMTLLAAWTILLSRYSRQQDIVIGSPIANRNRVEIEPLIGFFANTLVLRTNLSGNPAFSELLNQVRQVCLEAYTHQDIPFEKLVEALQPERNLSQTPLFQVMFVLQNANYEELKLSDFTFRFLPKENTIAKFDLTLSMLESQEKLTGEIEYNQDLFNCSTIARMAEHFLGLLGEIVRNPQKPITELSFLTESEQNQLLIHWNNTKVEYSKTQCIHQLFEEQVIRTPDAIALEFEGITLTYFELNQKANQLGHYLQKLGVKPDSLVGICVKRSPDMIIGVLGILKAGGAYIPIDPTYPKERIAYLLEDAQIDLLLSQAGLSTELPQSQTTVINLDENWSEIALESCNNVLSQVTPQNLVYIIYTSGSTGKPKGVMIEHQSLVNFTKTAIDIYNITPKDRVLQFASISFDAAAEEIYPCLSSGATLVLRTDEMIASTDTFFHQCQAKQLTVLDLPTAYWQQITTELENANQKLPNTLRLVIIGGERAIPEKIETWHKKVGDFPKLLNTYGPTESTVVATVYPLISSVKIKQEVPIGKPINNVTTYILDPNLQLVPIGVPGELYLGGMGLAKGYLNRPKLTAEKFIINPFNTSERLYKTGDLVRYLSDGNIEFLGRIDNQVKIRGFRIELGEIESILSRHPEIKETVVIVREDTPAQKRLVAYITSDKIASQTDNNWYETLKHYLKTSLPDYMIPQSFVLLENLPLTVNGKIDYSRLPCPDYSLINSDKNYIAPRTPIEATLAQIWSDILKHQNISINHNFFDLGGDSIISIQVIARAKQAGIKIKPKQLFEYQTIAELAAVAKVDQSSLNEQELITGSVLLTPIQHWFFNQNLVESHHWNQGILLEVEADININDLQEAIKHLLIYHDGLRLRFEFVNNHWQQIYSHPQDSIPLEIVDLSNVSPNQQSNLIKQKANECQSSLDLSQGLVFKSLFFYLGNNQPNRLLIIIHHLVIDGVSWRILLEDLVTVYQQLHQEQTIQLPPKTTSLQKWSQKLYDYAQSEKIQKELDYWLTLSQIKINSIPVDYQVSLTQNTVASTQQITVGLNAEKTRALLQDVSAVYNTQINDLLLTALVQSFAGWTGDFSLLIELEGHGREDLFDDVDLSRTIGWFTSVFTVLLTLPQSQDLGDRLKSVKEQLRRIPQKGINYGILQYLTDNQLIKSQLNQMPKPQISFNYLGQFYQQISSPPLLNLAQEPIGFMRSPKGINHHLIEINAWIMSEKLEITWSYSENLYYKNTIEKLAKGYKTALEKLISYCQSAEAGGYTPSDFPEANLSQEELDQLFLEFS</sequence>
<dbReference type="EMBL" id="CP001287">
    <property type="protein sequence ID" value="ACK67010.1"/>
    <property type="molecule type" value="Genomic_DNA"/>
</dbReference>
<dbReference type="InterPro" id="IPR006162">
    <property type="entry name" value="Ppantetheine_attach_site"/>
</dbReference>
<dbReference type="InterPro" id="IPR010060">
    <property type="entry name" value="NRPS_synth"/>
</dbReference>
<dbReference type="InterPro" id="IPR009081">
    <property type="entry name" value="PP-bd_ACP"/>
</dbReference>
<dbReference type="CDD" id="cd19534">
    <property type="entry name" value="E_NRPS"/>
    <property type="match status" value="1"/>
</dbReference>
<dbReference type="InterPro" id="IPR010071">
    <property type="entry name" value="AA_adenyl_dom"/>
</dbReference>
<dbReference type="Pfam" id="PF00668">
    <property type="entry name" value="Condensation"/>
    <property type="match status" value="2"/>
</dbReference>
<dbReference type="Pfam" id="PF00501">
    <property type="entry name" value="AMP-binding"/>
    <property type="match status" value="1"/>
</dbReference>
<dbReference type="PANTHER" id="PTHR45398:SF1">
    <property type="entry name" value="ENZYME, PUTATIVE (JCVI)-RELATED"/>
    <property type="match status" value="1"/>
</dbReference>